<dbReference type="SUPFAM" id="SSF53335">
    <property type="entry name" value="S-adenosyl-L-methionine-dependent methyltransferases"/>
    <property type="match status" value="1"/>
</dbReference>
<accession>A0A845ME28</accession>
<dbReference type="Pfam" id="PF05958">
    <property type="entry name" value="tRNA_U5-meth_tr"/>
    <property type="match status" value="1"/>
</dbReference>
<dbReference type="Proteomes" id="UP000445696">
    <property type="component" value="Unassembled WGS sequence"/>
</dbReference>
<dbReference type="InterPro" id="IPR002792">
    <property type="entry name" value="TRAM_dom"/>
</dbReference>
<feature type="binding site" evidence="6">
    <location>
        <position position="257"/>
    </location>
    <ligand>
        <name>S-adenosyl-L-methionine</name>
        <dbReference type="ChEBI" id="CHEBI:59789"/>
    </ligand>
</feature>
<keyword evidence="3 6" id="KW-0808">Transferase</keyword>
<reference evidence="9 10" key="1">
    <citation type="journal article" date="2014" name="Int. J. Syst. Evol. Microbiol.">
        <title>Sneathiella chungangensis sp. nov., isolated from a marine sand, and emended description of the genus Sneathiella.</title>
        <authorList>
            <person name="Siamphan C."/>
            <person name="Kim H."/>
            <person name="Lee J.S."/>
            <person name="Kim W."/>
        </authorList>
    </citation>
    <scope>NUCLEOTIDE SEQUENCE [LARGE SCALE GENOMIC DNA]</scope>
    <source>
        <strain evidence="9 10">KCTC 32476</strain>
    </source>
</reference>
<dbReference type="GO" id="GO:0051539">
    <property type="term" value="F:4 iron, 4 sulfur cluster binding"/>
    <property type="evidence" value="ECO:0007669"/>
    <property type="project" value="UniProtKB-KW"/>
</dbReference>
<dbReference type="GO" id="GO:0070475">
    <property type="term" value="P:rRNA base methylation"/>
    <property type="evidence" value="ECO:0007669"/>
    <property type="project" value="TreeGrafter"/>
</dbReference>
<keyword evidence="1" id="KW-0004">4Fe-4S</keyword>
<evidence type="ECO:0000256" key="6">
    <source>
        <dbReference type="PROSITE-ProRule" id="PRU01024"/>
    </source>
</evidence>
<feature type="active site" evidence="7">
    <location>
        <position position="376"/>
    </location>
</feature>
<dbReference type="PANTHER" id="PTHR11061">
    <property type="entry name" value="RNA M5U METHYLTRANSFERASE"/>
    <property type="match status" value="1"/>
</dbReference>
<dbReference type="AlphaFoldDB" id="A0A845ME28"/>
<protein>
    <recommendedName>
        <fullName evidence="8">TRAM domain-containing protein</fullName>
    </recommendedName>
</protein>
<keyword evidence="1" id="KW-0408">Iron</keyword>
<dbReference type="PROSITE" id="PS51687">
    <property type="entry name" value="SAM_MT_RNA_M5U"/>
    <property type="match status" value="1"/>
</dbReference>
<feature type="domain" description="TRAM" evidence="8">
    <location>
        <begin position="1"/>
        <end position="54"/>
    </location>
</feature>
<keyword evidence="4 6" id="KW-0949">S-adenosyl-L-methionine</keyword>
<evidence type="ECO:0000256" key="5">
    <source>
        <dbReference type="ARBA" id="ARBA00023014"/>
    </source>
</evidence>
<keyword evidence="5" id="KW-0411">Iron-sulfur</keyword>
<organism evidence="9 10">
    <name type="scientific">Sneathiella chungangensis</name>
    <dbReference type="NCBI Taxonomy" id="1418234"/>
    <lineage>
        <taxon>Bacteria</taxon>
        <taxon>Pseudomonadati</taxon>
        <taxon>Pseudomonadota</taxon>
        <taxon>Alphaproteobacteria</taxon>
        <taxon>Sneathiellales</taxon>
        <taxon>Sneathiellaceae</taxon>
        <taxon>Sneathiella</taxon>
    </lineage>
</organism>
<keyword evidence="2 6" id="KW-0489">Methyltransferase</keyword>
<keyword evidence="10" id="KW-1185">Reference proteome</keyword>
<dbReference type="GO" id="GO:0070041">
    <property type="term" value="F:rRNA (uridine-C5-)-methyltransferase activity"/>
    <property type="evidence" value="ECO:0007669"/>
    <property type="project" value="TreeGrafter"/>
</dbReference>
<evidence type="ECO:0000256" key="1">
    <source>
        <dbReference type="ARBA" id="ARBA00022485"/>
    </source>
</evidence>
<dbReference type="SUPFAM" id="SSF50249">
    <property type="entry name" value="Nucleic acid-binding proteins"/>
    <property type="match status" value="1"/>
</dbReference>
<dbReference type="Gene3D" id="3.40.50.150">
    <property type="entry name" value="Vaccinia Virus protein VP39"/>
    <property type="match status" value="1"/>
</dbReference>
<dbReference type="Gene3D" id="2.40.50.1070">
    <property type="match status" value="1"/>
</dbReference>
<feature type="active site" description="Nucleophile" evidence="6">
    <location>
        <position position="376"/>
    </location>
</feature>
<dbReference type="EMBL" id="WTVA01000003">
    <property type="protein sequence ID" value="MZR22129.1"/>
    <property type="molecule type" value="Genomic_DNA"/>
</dbReference>
<dbReference type="PROSITE" id="PS50926">
    <property type="entry name" value="TRAM"/>
    <property type="match status" value="1"/>
</dbReference>
<dbReference type="InterPro" id="IPR010280">
    <property type="entry name" value="U5_MeTrfase_fam"/>
</dbReference>
<evidence type="ECO:0000313" key="10">
    <source>
        <dbReference type="Proteomes" id="UP000445696"/>
    </source>
</evidence>
<feature type="binding site" evidence="6">
    <location>
        <position position="350"/>
    </location>
    <ligand>
        <name>S-adenosyl-L-methionine</name>
        <dbReference type="ChEBI" id="CHEBI:59789"/>
    </ligand>
</feature>
<gene>
    <name evidence="9" type="ORF">GQF03_07285</name>
</gene>
<evidence type="ECO:0000259" key="8">
    <source>
        <dbReference type="PROSITE" id="PS50926"/>
    </source>
</evidence>
<comment type="caution">
    <text evidence="9">The sequence shown here is derived from an EMBL/GenBank/DDBJ whole genome shotgun (WGS) entry which is preliminary data.</text>
</comment>
<sequence>MTVDLTIDHIGASGDGVAVQGGETWYVPFTAPGDRVTATAVEARGNGTLGELGDLLEAGADRTAPLCRHFGTCGGCALQHLTPAFTAEWKRRRIIDCLARAGIEDADVRPTMTSPLASRRRVEFIAAKRKKGVMIGYHLRKSHQIFDVGDCPLIAPELLALVKPLRAALPALLPRNSEAKITATATETGIDLMITAKIDLGLEMREALAGFAGTHNLARLAWRQTDRSLPEVIATIRSPDIHLGDITVALSPGGFLQATEAGEQVLIAAAMAGLDGARQIADLFAGAGTFSLPLAGAARVHAVEGDAELTASLQAAANRAILPVTSETRDLFQRPLIADELNAYDGLLFDPPRAGAKVQAEEIAKSDIPKVMAISCNPITFARDVKTLIDGGYSLGPVQPVDQFLFSPHVEMAALLTRT</sequence>
<evidence type="ECO:0000256" key="2">
    <source>
        <dbReference type="ARBA" id="ARBA00022603"/>
    </source>
</evidence>
<dbReference type="InterPro" id="IPR012340">
    <property type="entry name" value="NA-bd_OB-fold"/>
</dbReference>
<dbReference type="InterPro" id="IPR030390">
    <property type="entry name" value="MeTrfase_TrmA_AS"/>
</dbReference>
<evidence type="ECO:0000256" key="7">
    <source>
        <dbReference type="PROSITE-ProRule" id="PRU10015"/>
    </source>
</evidence>
<dbReference type="CDD" id="cd02440">
    <property type="entry name" value="AdoMet_MTases"/>
    <property type="match status" value="1"/>
</dbReference>
<comment type="similarity">
    <text evidence="6">Belongs to the class I-like SAM-binding methyltransferase superfamily. RNA M5U methyltransferase family.</text>
</comment>
<feature type="binding site" evidence="6">
    <location>
        <position position="304"/>
    </location>
    <ligand>
        <name>S-adenosyl-L-methionine</name>
        <dbReference type="ChEBI" id="CHEBI:59789"/>
    </ligand>
</feature>
<dbReference type="InterPro" id="IPR029063">
    <property type="entry name" value="SAM-dependent_MTases_sf"/>
</dbReference>
<proteinExistence type="inferred from homology"/>
<evidence type="ECO:0000313" key="9">
    <source>
        <dbReference type="EMBL" id="MZR22129.1"/>
    </source>
</evidence>
<feature type="binding site" evidence="6">
    <location>
        <position position="284"/>
    </location>
    <ligand>
        <name>S-adenosyl-L-methionine</name>
        <dbReference type="ChEBI" id="CHEBI:59789"/>
    </ligand>
</feature>
<dbReference type="RefSeq" id="WP_161338590.1">
    <property type="nucleotide sequence ID" value="NZ_JBHSDG010000005.1"/>
</dbReference>
<evidence type="ECO:0000256" key="3">
    <source>
        <dbReference type="ARBA" id="ARBA00022679"/>
    </source>
</evidence>
<dbReference type="PROSITE" id="PS01230">
    <property type="entry name" value="TRMA_1"/>
    <property type="match status" value="1"/>
</dbReference>
<keyword evidence="1" id="KW-0479">Metal-binding</keyword>
<name>A0A845ME28_9PROT</name>
<dbReference type="OrthoDB" id="9804590at2"/>
<dbReference type="PANTHER" id="PTHR11061:SF49">
    <property type="entry name" value="23S RRNA (URACIL(1939)-C(5))-METHYLTRANSFERASE RLMD"/>
    <property type="match status" value="1"/>
</dbReference>
<dbReference type="Gene3D" id="2.40.50.140">
    <property type="entry name" value="Nucleic acid-binding proteins"/>
    <property type="match status" value="1"/>
</dbReference>
<evidence type="ECO:0000256" key="4">
    <source>
        <dbReference type="ARBA" id="ARBA00022691"/>
    </source>
</evidence>